<accession>X1SJN5</accession>
<gene>
    <name evidence="1" type="ORF">S12H4_36686</name>
</gene>
<sequence length="91" mass="10080">MWVHVHKDSLITARPMLLRQLVLIPDGTGPAIATFHDGRNANAPHLGIFRTNEQNTRSISFGKGIRMENGLYVEVGGDVEGVIVIWDSLEE</sequence>
<name>X1SJN5_9ZZZZ</name>
<evidence type="ECO:0000313" key="1">
    <source>
        <dbReference type="EMBL" id="GAI93173.1"/>
    </source>
</evidence>
<organism evidence="1">
    <name type="scientific">marine sediment metagenome</name>
    <dbReference type="NCBI Taxonomy" id="412755"/>
    <lineage>
        <taxon>unclassified sequences</taxon>
        <taxon>metagenomes</taxon>
        <taxon>ecological metagenomes</taxon>
    </lineage>
</organism>
<protein>
    <submittedName>
        <fullName evidence="1">Uncharacterized protein</fullName>
    </submittedName>
</protein>
<reference evidence="1" key="1">
    <citation type="journal article" date="2014" name="Front. Microbiol.">
        <title>High frequency of phylogenetically diverse reductive dehalogenase-homologous genes in deep subseafloor sedimentary metagenomes.</title>
        <authorList>
            <person name="Kawai M."/>
            <person name="Futagami T."/>
            <person name="Toyoda A."/>
            <person name="Takaki Y."/>
            <person name="Nishi S."/>
            <person name="Hori S."/>
            <person name="Arai W."/>
            <person name="Tsubouchi T."/>
            <person name="Morono Y."/>
            <person name="Uchiyama I."/>
            <person name="Ito T."/>
            <person name="Fujiyama A."/>
            <person name="Inagaki F."/>
            <person name="Takami H."/>
        </authorList>
    </citation>
    <scope>NUCLEOTIDE SEQUENCE</scope>
    <source>
        <strain evidence="1">Expedition CK06-06</strain>
    </source>
</reference>
<proteinExistence type="predicted"/>
<dbReference type="AlphaFoldDB" id="X1SJN5"/>
<dbReference type="EMBL" id="BARW01021889">
    <property type="protein sequence ID" value="GAI93173.1"/>
    <property type="molecule type" value="Genomic_DNA"/>
</dbReference>
<comment type="caution">
    <text evidence="1">The sequence shown here is derived from an EMBL/GenBank/DDBJ whole genome shotgun (WGS) entry which is preliminary data.</text>
</comment>